<name>A0ABR7QFU6_9FLAO</name>
<sequence>MNRSKVIGQKIWYILQINNLIKFNFALLSFAIVFYSITLSFYGSDIIKNNNEYNIINPFKVIKYAENEIDVLSSTMKLDTRQRDLKNQLINLNFFLVYDATRNHSFDKRKTEKLLYKFPDSIIKNTKIRYNEDFIKFEILHYLSSMYKSEKSKISSVSISFSSSSANYYTHKYIQEITDFKIDSLYYYFKFNIPYTKTNFNRKEENKLEKIIIEVFRKNEKVKNMKNTSTFFLLANSGIINSLDFDFLNKEINISELEIIQLYNEQKSSRYFQNISPNVKSKIRNLKIPFNFLHNDDPLGDYISRKIWNKNIINLYYDSETNSYKVPLTFKDTKQKKYIIKVFSEIETDLSKLEVISTSMKNSKKFVYDEINNNHLCYLYLKNDSIEFKINDEYKKLKFSIKSEDGIEEYLYDLSFNKQLPSNPAFTLLALGYIISGLSIFLILLFITWITLHFKYKNTIYQTSNSTIINKEIENDHNPHIELTSITHIGQKRAELLQNHYIKTLEDFVNTTEEKLSEILNSGKGIKLSKKQIMKMKEIASKIMNQ</sequence>
<gene>
    <name evidence="2" type="ORF">H2O64_22385</name>
</gene>
<comment type="caution">
    <text evidence="2">The sequence shown here is derived from an EMBL/GenBank/DDBJ whole genome shotgun (WGS) entry which is preliminary data.</text>
</comment>
<keyword evidence="1" id="KW-0472">Membrane</keyword>
<proteinExistence type="predicted"/>
<organism evidence="2 3">
    <name type="scientific">Kordia aestuariivivens</name>
    <dbReference type="NCBI Taxonomy" id="2759037"/>
    <lineage>
        <taxon>Bacteria</taxon>
        <taxon>Pseudomonadati</taxon>
        <taxon>Bacteroidota</taxon>
        <taxon>Flavobacteriia</taxon>
        <taxon>Flavobacteriales</taxon>
        <taxon>Flavobacteriaceae</taxon>
        <taxon>Kordia</taxon>
    </lineage>
</organism>
<evidence type="ECO:0000313" key="3">
    <source>
        <dbReference type="Proteomes" id="UP000619238"/>
    </source>
</evidence>
<dbReference type="RefSeq" id="WP_187564476.1">
    <property type="nucleotide sequence ID" value="NZ_JACGWS010000020.1"/>
</dbReference>
<reference evidence="2 3" key="1">
    <citation type="submission" date="2020-07" db="EMBL/GenBank/DDBJ databases">
        <title>Description of Kordia aestuariivivens sp. nov., isolated from a tidal flat.</title>
        <authorList>
            <person name="Park S."/>
            <person name="Yoon J.-H."/>
        </authorList>
    </citation>
    <scope>NUCLEOTIDE SEQUENCE [LARGE SCALE GENOMIC DNA]</scope>
    <source>
        <strain evidence="2 3">YSTF-M3</strain>
    </source>
</reference>
<accession>A0ABR7QFU6</accession>
<feature type="transmembrane region" description="Helical" evidence="1">
    <location>
        <begin position="21"/>
        <end position="42"/>
    </location>
</feature>
<keyword evidence="3" id="KW-1185">Reference proteome</keyword>
<evidence type="ECO:0000313" key="2">
    <source>
        <dbReference type="EMBL" id="MBC8757435.1"/>
    </source>
</evidence>
<dbReference type="Gene3D" id="1.10.150.20">
    <property type="entry name" value="5' to 3' exonuclease, C-terminal subdomain"/>
    <property type="match status" value="1"/>
</dbReference>
<evidence type="ECO:0000256" key="1">
    <source>
        <dbReference type="SAM" id="Phobius"/>
    </source>
</evidence>
<protein>
    <submittedName>
        <fullName evidence="2">Helix-hairpin-helix domain-containing protein</fullName>
    </submittedName>
</protein>
<keyword evidence="1" id="KW-0812">Transmembrane</keyword>
<dbReference type="Proteomes" id="UP000619238">
    <property type="component" value="Unassembled WGS sequence"/>
</dbReference>
<dbReference type="EMBL" id="JACGWS010000020">
    <property type="protein sequence ID" value="MBC8757435.1"/>
    <property type="molecule type" value="Genomic_DNA"/>
</dbReference>
<keyword evidence="1" id="KW-1133">Transmembrane helix</keyword>
<feature type="transmembrane region" description="Helical" evidence="1">
    <location>
        <begin position="425"/>
        <end position="452"/>
    </location>
</feature>